<evidence type="ECO:0000313" key="1">
    <source>
        <dbReference type="EMBL" id="KXB68230.1"/>
    </source>
</evidence>
<protein>
    <submittedName>
        <fullName evidence="1">Uncharacterized protein</fullName>
    </submittedName>
</protein>
<dbReference type="EMBL" id="LSDG01000005">
    <property type="protein sequence ID" value="KXB68230.1"/>
    <property type="molecule type" value="Genomic_DNA"/>
</dbReference>
<accession>A0A134AL11</accession>
<dbReference type="AlphaFoldDB" id="A0A134AL11"/>
<reference evidence="2" key="1">
    <citation type="submission" date="2016-01" db="EMBL/GenBank/DDBJ databases">
        <authorList>
            <person name="Mitreva M."/>
            <person name="Pepin K.H."/>
            <person name="Mihindukulasuriya K.A."/>
            <person name="Fulton R."/>
            <person name="Fronick C."/>
            <person name="O'Laughlin M."/>
            <person name="Miner T."/>
            <person name="Herter B."/>
            <person name="Rosa B.A."/>
            <person name="Cordes M."/>
            <person name="Tomlinson C."/>
            <person name="Wollam A."/>
            <person name="Palsikar V.B."/>
            <person name="Mardis E.R."/>
            <person name="Wilson R.K."/>
        </authorList>
    </citation>
    <scope>NUCLEOTIDE SEQUENCE [LARGE SCALE GENOMIC DNA]</scope>
    <source>
        <strain evidence="2">DNF00729</strain>
    </source>
</reference>
<proteinExistence type="predicted"/>
<sequence length="82" mass="8670">MGAGGDTFVAVHTFDGIPHYFFAFHGKGGYRTGFDAIATVNAAVNGFGIVAIHAVKIARLQEYSKTIPGTVDDAHGNQFVDI</sequence>
<organism evidence="1 2">
    <name type="scientific">Aedoeadaptatus coxii</name>
    <dbReference type="NCBI Taxonomy" id="755172"/>
    <lineage>
        <taxon>Bacteria</taxon>
        <taxon>Bacillati</taxon>
        <taxon>Bacillota</taxon>
        <taxon>Tissierellia</taxon>
        <taxon>Tissierellales</taxon>
        <taxon>Peptoniphilaceae</taxon>
        <taxon>Aedoeadaptatus</taxon>
    </lineage>
</organism>
<dbReference type="Proteomes" id="UP000070442">
    <property type="component" value="Unassembled WGS sequence"/>
</dbReference>
<evidence type="ECO:0000313" key="2">
    <source>
        <dbReference type="Proteomes" id="UP000070442"/>
    </source>
</evidence>
<gene>
    <name evidence="1" type="ORF">HMPREF1863_00251</name>
</gene>
<comment type="caution">
    <text evidence="1">The sequence shown here is derived from an EMBL/GenBank/DDBJ whole genome shotgun (WGS) entry which is preliminary data.</text>
</comment>
<name>A0A134AL11_9FIRM</name>
<keyword evidence="2" id="KW-1185">Reference proteome</keyword>